<dbReference type="InterPro" id="IPR032675">
    <property type="entry name" value="LRR_dom_sf"/>
</dbReference>
<dbReference type="Proteomes" id="UP000636479">
    <property type="component" value="Unassembled WGS sequence"/>
</dbReference>
<evidence type="ECO:0000313" key="1">
    <source>
        <dbReference type="EMBL" id="KAF7298567.1"/>
    </source>
</evidence>
<dbReference type="AlphaFoldDB" id="A0A8H6SGP3"/>
<dbReference type="EMBL" id="JACAZF010000007">
    <property type="protein sequence ID" value="KAF7298567.1"/>
    <property type="molecule type" value="Genomic_DNA"/>
</dbReference>
<sequence length="584" mass="65351">MPLPASPYQAILHTNTVPTDAQCDEIRAYLSPHNTKLDEMHAEMHSLRERLRAIAVEADELSGFVDSHQALISPMRRMPNDVLQLIFLETLPAHRNTALDASEGPMLLASVCSHWRALALSMPKLWSRMHLVVHPMTTRTQKQQLALLAEMNRWLTRGSTAPLDVSAQRYDHIFSAEERQNISLHMPANPLRVVSAYLSVLISVSHRWRDIKLSKLSESPEDGDALFQLRAIDVPRLEKFRVHAGGSWKTPYNLEILSTPSLRAFVFKGVFAALPTTIIWRNLVDLSLQFFDTDKTQVNRPGLPLPFPFLSECTSLERLVVTAAGHVRHAEPESNIELTTLPKLTTLVLRTGEGYDDNATPKMFATLCLLRLPLLHTLDISGLNHERSLAIITIVGDVLKNLAFSCEDLTSGEVLARLRAAPLVERLRLVNEPQKISLYARGPKPPRDGQLLAHIITNSINGPPICPALRHFELTGASALTDELLLQFILSRTPPVVASYPDLAQLAALNVTFTRERQIDIRDSLLEAIQSDELRLFLEYAAPVTRPVGYSALQGIERAPDDLGKPKTIQRHPDWTTDFAASRW</sequence>
<proteinExistence type="predicted"/>
<dbReference type="GeneID" id="59347229"/>
<dbReference type="SUPFAM" id="SSF52047">
    <property type="entry name" value="RNI-like"/>
    <property type="match status" value="1"/>
</dbReference>
<keyword evidence="2" id="KW-1185">Reference proteome</keyword>
<comment type="caution">
    <text evidence="1">The sequence shown here is derived from an EMBL/GenBank/DDBJ whole genome shotgun (WGS) entry which is preliminary data.</text>
</comment>
<dbReference type="Gene3D" id="3.80.10.10">
    <property type="entry name" value="Ribonuclease Inhibitor"/>
    <property type="match status" value="1"/>
</dbReference>
<dbReference type="OrthoDB" id="3063971at2759"/>
<reference evidence="1" key="1">
    <citation type="submission" date="2020-05" db="EMBL/GenBank/DDBJ databases">
        <title>Mycena genomes resolve the evolution of fungal bioluminescence.</title>
        <authorList>
            <person name="Tsai I.J."/>
        </authorList>
    </citation>
    <scope>NUCLEOTIDE SEQUENCE</scope>
    <source>
        <strain evidence="1">171206Taipei</strain>
    </source>
</reference>
<organism evidence="1 2">
    <name type="scientific">Mycena indigotica</name>
    <dbReference type="NCBI Taxonomy" id="2126181"/>
    <lineage>
        <taxon>Eukaryota</taxon>
        <taxon>Fungi</taxon>
        <taxon>Dikarya</taxon>
        <taxon>Basidiomycota</taxon>
        <taxon>Agaricomycotina</taxon>
        <taxon>Agaricomycetes</taxon>
        <taxon>Agaricomycetidae</taxon>
        <taxon>Agaricales</taxon>
        <taxon>Marasmiineae</taxon>
        <taxon>Mycenaceae</taxon>
        <taxon>Mycena</taxon>
    </lineage>
</organism>
<evidence type="ECO:0000313" key="2">
    <source>
        <dbReference type="Proteomes" id="UP000636479"/>
    </source>
</evidence>
<gene>
    <name evidence="1" type="ORF">MIND_00803400</name>
</gene>
<accession>A0A8H6SGP3</accession>
<dbReference type="RefSeq" id="XP_037217955.1">
    <property type="nucleotide sequence ID" value="XM_037364713.1"/>
</dbReference>
<name>A0A8H6SGP3_9AGAR</name>
<protein>
    <submittedName>
        <fullName evidence="1">F-box domain-containing protein</fullName>
    </submittedName>
</protein>